<reference evidence="3 4" key="1">
    <citation type="submission" date="2020-03" db="EMBL/GenBank/DDBJ databases">
        <title>Nocardioides sp. nov., isolated from fish.</title>
        <authorList>
            <person name="Hyun D.-W."/>
            <person name="Bae J.-W."/>
        </authorList>
    </citation>
    <scope>NUCLEOTIDE SEQUENCE [LARGE SCALE GENOMIC DNA]</scope>
    <source>
        <strain evidence="3 4">HDW12A</strain>
    </source>
</reference>
<feature type="transmembrane region" description="Helical" evidence="2">
    <location>
        <begin position="225"/>
        <end position="251"/>
    </location>
</feature>
<evidence type="ECO:0000313" key="3">
    <source>
        <dbReference type="EMBL" id="QIK77018.1"/>
    </source>
</evidence>
<feature type="region of interest" description="Disordered" evidence="1">
    <location>
        <begin position="103"/>
        <end position="125"/>
    </location>
</feature>
<gene>
    <name evidence="3" type="ORF">G7071_17840</name>
</gene>
<evidence type="ECO:0000313" key="4">
    <source>
        <dbReference type="Proteomes" id="UP000502035"/>
    </source>
</evidence>
<protein>
    <submittedName>
        <fullName evidence="3">ECF transporter S component</fullName>
    </submittedName>
</protein>
<accession>A0A6G7YJV9</accession>
<dbReference type="Gene3D" id="1.10.1760.20">
    <property type="match status" value="1"/>
</dbReference>
<keyword evidence="2" id="KW-0472">Membrane</keyword>
<dbReference type="KEGG" id="npi:G7071_17840"/>
<dbReference type="Proteomes" id="UP000502035">
    <property type="component" value="Chromosome"/>
</dbReference>
<keyword evidence="2" id="KW-0812">Transmembrane</keyword>
<dbReference type="AlphaFoldDB" id="A0A6G7YJV9"/>
<dbReference type="RefSeq" id="WP_166320701.1">
    <property type="nucleotide sequence ID" value="NZ_CP049866.1"/>
</dbReference>
<evidence type="ECO:0000256" key="2">
    <source>
        <dbReference type="SAM" id="Phobius"/>
    </source>
</evidence>
<feature type="transmembrane region" description="Helical" evidence="2">
    <location>
        <begin position="157"/>
        <end position="175"/>
    </location>
</feature>
<feature type="compositionally biased region" description="Low complexity" evidence="1">
    <location>
        <begin position="114"/>
        <end position="125"/>
    </location>
</feature>
<sequence>MDPSTDNASLDAVVLRLHAIREKAGQPSFGDIAIAVSRIRRRGGATPEQARVGRTTVYDAFRLGRRRLDADLVADIARALGCEEDTALELASRCRAAQVVSNSSLPSSEPPAVQPEEVAAASGSSSPGRRFLAVVLVGSVVINLVGRALVDTLHLPVYLDMVGTAFAAIVLGPWWGALVGVTTNLAGGVTSGAESLPFALVNVAGALVWGYGVRRWSMGRTIPRFFALNLVAALVCSAVAVPILLFMAGGFSGHGADQVTSAALALSHSLWAAVTVSNVATSASDKLIAGFVALTVIEALPGRRRAWLPDDWLRRRD</sequence>
<name>A0A6G7YJV9_9ACTN</name>
<keyword evidence="4" id="KW-1185">Reference proteome</keyword>
<proteinExistence type="predicted"/>
<keyword evidence="2" id="KW-1133">Transmembrane helix</keyword>
<feature type="transmembrane region" description="Helical" evidence="2">
    <location>
        <begin position="195"/>
        <end position="213"/>
    </location>
</feature>
<feature type="transmembrane region" description="Helical" evidence="2">
    <location>
        <begin position="131"/>
        <end position="150"/>
    </location>
</feature>
<organism evidence="3 4">
    <name type="scientific">Nocardioides piscis</name>
    <dbReference type="NCBI Taxonomy" id="2714938"/>
    <lineage>
        <taxon>Bacteria</taxon>
        <taxon>Bacillati</taxon>
        <taxon>Actinomycetota</taxon>
        <taxon>Actinomycetes</taxon>
        <taxon>Propionibacteriales</taxon>
        <taxon>Nocardioidaceae</taxon>
        <taxon>Nocardioides</taxon>
    </lineage>
</organism>
<dbReference type="EMBL" id="CP049866">
    <property type="protein sequence ID" value="QIK77018.1"/>
    <property type="molecule type" value="Genomic_DNA"/>
</dbReference>
<evidence type="ECO:0000256" key="1">
    <source>
        <dbReference type="SAM" id="MobiDB-lite"/>
    </source>
</evidence>